<keyword evidence="5" id="KW-1185">Reference proteome</keyword>
<accession>A0AAE0WTQ5</accession>
<dbReference type="GO" id="GO:0032259">
    <property type="term" value="P:methylation"/>
    <property type="evidence" value="ECO:0007669"/>
    <property type="project" value="UniProtKB-KW"/>
</dbReference>
<dbReference type="Pfam" id="PF13649">
    <property type="entry name" value="Methyltransf_25"/>
    <property type="match status" value="1"/>
</dbReference>
<evidence type="ECO:0000256" key="1">
    <source>
        <dbReference type="ARBA" id="ARBA00022603"/>
    </source>
</evidence>
<feature type="domain" description="Methyltransferase" evidence="3">
    <location>
        <begin position="45"/>
        <end position="139"/>
    </location>
</feature>
<evidence type="ECO:0000259" key="3">
    <source>
        <dbReference type="Pfam" id="PF13649"/>
    </source>
</evidence>
<gene>
    <name evidence="4" type="ORF">LTR78_002456</name>
</gene>
<reference evidence="4" key="1">
    <citation type="submission" date="2023-07" db="EMBL/GenBank/DDBJ databases">
        <title>Black Yeasts Isolated from many extreme environments.</title>
        <authorList>
            <person name="Coleine C."/>
            <person name="Stajich J.E."/>
            <person name="Selbmann L."/>
        </authorList>
    </citation>
    <scope>NUCLEOTIDE SEQUENCE</scope>
    <source>
        <strain evidence="4">CCFEE 5485</strain>
    </source>
</reference>
<keyword evidence="1" id="KW-0489">Methyltransferase</keyword>
<dbReference type="PANTHER" id="PTHR43861:SF1">
    <property type="entry name" value="TRANS-ACONITATE 2-METHYLTRANSFERASE"/>
    <property type="match status" value="1"/>
</dbReference>
<evidence type="ECO:0000313" key="5">
    <source>
        <dbReference type="Proteomes" id="UP001274830"/>
    </source>
</evidence>
<evidence type="ECO:0000313" key="4">
    <source>
        <dbReference type="EMBL" id="KAK3677606.1"/>
    </source>
</evidence>
<name>A0AAE0WTQ5_9PEZI</name>
<dbReference type="CDD" id="cd02440">
    <property type="entry name" value="AdoMet_MTases"/>
    <property type="match status" value="1"/>
</dbReference>
<dbReference type="AlphaFoldDB" id="A0AAE0WTQ5"/>
<dbReference type="GO" id="GO:0008168">
    <property type="term" value="F:methyltransferase activity"/>
    <property type="evidence" value="ECO:0007669"/>
    <property type="project" value="UniProtKB-KW"/>
</dbReference>
<comment type="caution">
    <text evidence="4">The sequence shown here is derived from an EMBL/GenBank/DDBJ whole genome shotgun (WGS) entry which is preliminary data.</text>
</comment>
<protein>
    <recommendedName>
        <fullName evidence="3">Methyltransferase domain-containing protein</fullName>
    </recommendedName>
</protein>
<organism evidence="4 5">
    <name type="scientific">Recurvomyces mirabilis</name>
    <dbReference type="NCBI Taxonomy" id="574656"/>
    <lineage>
        <taxon>Eukaryota</taxon>
        <taxon>Fungi</taxon>
        <taxon>Dikarya</taxon>
        <taxon>Ascomycota</taxon>
        <taxon>Pezizomycotina</taxon>
        <taxon>Dothideomycetes</taxon>
        <taxon>Dothideomycetidae</taxon>
        <taxon>Mycosphaerellales</taxon>
        <taxon>Teratosphaeriaceae</taxon>
        <taxon>Recurvomyces</taxon>
    </lineage>
</organism>
<dbReference type="Proteomes" id="UP001274830">
    <property type="component" value="Unassembled WGS sequence"/>
</dbReference>
<dbReference type="SUPFAM" id="SSF53335">
    <property type="entry name" value="S-adenosyl-L-methionine-dependent methyltransferases"/>
    <property type="match status" value="1"/>
</dbReference>
<keyword evidence="2" id="KW-0808">Transferase</keyword>
<dbReference type="InterPro" id="IPR029063">
    <property type="entry name" value="SAM-dependent_MTases_sf"/>
</dbReference>
<proteinExistence type="predicted"/>
<dbReference type="EMBL" id="JAUTXT010000006">
    <property type="protein sequence ID" value="KAK3677606.1"/>
    <property type="molecule type" value="Genomic_DNA"/>
</dbReference>
<dbReference type="PANTHER" id="PTHR43861">
    <property type="entry name" value="TRANS-ACONITATE 2-METHYLTRANSFERASE-RELATED"/>
    <property type="match status" value="1"/>
</dbReference>
<sequence length="221" mass="24403">MTAPMKAIDIYEGIGPAYQIAFDNPPAQIRSVQWLLSQLDPASKIVDIGCGTGRPVCEMLANTGHHVIGVDFSPKMVETARSQVPAARILKSDALSWEPAQEDRPFDAVTSYFAFLGGTKQEDARKFFKRAYSWLNPGGVFIFGLVPLDWEEVEITWLGRKLVTSTLSADDAKASIKAAGFNVEHEESVKFRPKAVEAGLCKEDEIDTETHLFLYARKPAP</sequence>
<dbReference type="Gene3D" id="3.40.50.150">
    <property type="entry name" value="Vaccinia Virus protein VP39"/>
    <property type="match status" value="1"/>
</dbReference>
<evidence type="ECO:0000256" key="2">
    <source>
        <dbReference type="ARBA" id="ARBA00022679"/>
    </source>
</evidence>
<dbReference type="InterPro" id="IPR041698">
    <property type="entry name" value="Methyltransf_25"/>
</dbReference>